<evidence type="ECO:0000313" key="12">
    <source>
        <dbReference type="EMBL" id="CEM14586.1"/>
    </source>
</evidence>
<dbReference type="PANTHER" id="PTHR13312:SF0">
    <property type="entry name" value="UBIQUITIN THIOESTERASE OTU1"/>
    <property type="match status" value="1"/>
</dbReference>
<dbReference type="VEuPathDB" id="CryptoDB:Vbra_21395"/>
<dbReference type="SUPFAM" id="SSF54001">
    <property type="entry name" value="Cysteine proteinases"/>
    <property type="match status" value="1"/>
</dbReference>
<feature type="compositionally biased region" description="Low complexity" evidence="10">
    <location>
        <begin position="134"/>
        <end position="143"/>
    </location>
</feature>
<dbReference type="Gene3D" id="3.90.70.80">
    <property type="match status" value="1"/>
</dbReference>
<evidence type="ECO:0000256" key="1">
    <source>
        <dbReference type="ARBA" id="ARBA00000707"/>
    </source>
</evidence>
<evidence type="ECO:0000256" key="6">
    <source>
        <dbReference type="ARBA" id="ARBA00022801"/>
    </source>
</evidence>
<accession>A0A0G4FKV0</accession>
<evidence type="ECO:0000256" key="10">
    <source>
        <dbReference type="SAM" id="MobiDB-lite"/>
    </source>
</evidence>
<gene>
    <name evidence="12" type="ORF">Vbra_21395</name>
</gene>
<dbReference type="PANTHER" id="PTHR13312">
    <property type="entry name" value="HIV-INDUCED PROTEIN-7-LIKE PROTEASE"/>
    <property type="match status" value="1"/>
</dbReference>
<comment type="function">
    <text evidence="9">Hydrolase that can remove conjugated ubiquitin from proteins and may therefore play an important regulatory role at the level of protein turnover by preventing degradation.</text>
</comment>
<evidence type="ECO:0000256" key="3">
    <source>
        <dbReference type="ARBA" id="ARBA00022723"/>
    </source>
</evidence>
<dbReference type="CDD" id="cd22745">
    <property type="entry name" value="OTU_OTU1"/>
    <property type="match status" value="1"/>
</dbReference>
<keyword evidence="8" id="KW-0862">Zinc</keyword>
<feature type="region of interest" description="Disordered" evidence="10">
    <location>
        <begin position="1"/>
        <end position="23"/>
    </location>
</feature>
<dbReference type="PhylomeDB" id="A0A0G4FKV0"/>
<dbReference type="STRING" id="1169540.A0A0G4FKV0"/>
<dbReference type="PROSITE" id="PS00028">
    <property type="entry name" value="ZINC_FINGER_C2H2_1"/>
    <property type="match status" value="1"/>
</dbReference>
<dbReference type="OrthoDB" id="65596at2759"/>
<evidence type="ECO:0000256" key="7">
    <source>
        <dbReference type="ARBA" id="ARBA00022807"/>
    </source>
</evidence>
<proteinExistence type="predicted"/>
<dbReference type="Pfam" id="PF24560">
    <property type="entry name" value="zf-C2H2_OTU1_C"/>
    <property type="match status" value="1"/>
</dbReference>
<dbReference type="InterPro" id="IPR029071">
    <property type="entry name" value="Ubiquitin-like_domsf"/>
</dbReference>
<protein>
    <recommendedName>
        <fullName evidence="9">Ubiquitin thioesterase OTU</fullName>
        <ecNumber evidence="9">3.4.19.12</ecNumber>
    </recommendedName>
</protein>
<dbReference type="OMA" id="VDEYCAW"/>
<evidence type="ECO:0000259" key="11">
    <source>
        <dbReference type="PROSITE" id="PS00028"/>
    </source>
</evidence>
<comment type="subcellular location">
    <subcellularLocation>
        <location evidence="9">Cytoplasm</location>
    </subcellularLocation>
</comment>
<feature type="compositionally biased region" description="Low complexity" evidence="10">
    <location>
        <begin position="116"/>
        <end position="125"/>
    </location>
</feature>
<keyword evidence="6 9" id="KW-0378">Hydrolase</keyword>
<evidence type="ECO:0000256" key="2">
    <source>
        <dbReference type="ARBA" id="ARBA00022670"/>
    </source>
</evidence>
<evidence type="ECO:0000313" key="13">
    <source>
        <dbReference type="Proteomes" id="UP000041254"/>
    </source>
</evidence>
<keyword evidence="13" id="KW-1185">Reference proteome</keyword>
<sequence>MSVKPLSQDKERKEAPLRLMSKRKRDTFPEMRLLIRHQGKRSPVELEEPFVLGTLRQKVSECTGIAANRQVIKVGFPPQPIDTSLADDRPLSDVPIADNEMLVVEEGAERSDVSNGQQQTLQAPPTASPPPSAPQQNGGSSQARPASCAAEADHVEKVERKVVPADNSCLFNCIRSIVDPSKSNMDLRRIIRDAVRRDPDRFSEAILGRPTDRYCEWILKSESWGGFIELMIFAEYYRTQFSAIDVQTLRVDSYGESEQYPKRGLLLYDGIHYDYFVGRKAGGGEVTLFDPADDMALGGALEIADDLKTRKQYTDTAGMTIRCLVCAQAFKGEKEAVEHCKQTGHTNFDQIEA</sequence>
<feature type="region of interest" description="Disordered" evidence="10">
    <location>
        <begin position="107"/>
        <end position="151"/>
    </location>
</feature>
<dbReference type="GO" id="GO:0036503">
    <property type="term" value="P:ERAD pathway"/>
    <property type="evidence" value="ECO:0007669"/>
    <property type="project" value="TreeGrafter"/>
</dbReference>
<dbReference type="EMBL" id="CDMY01000456">
    <property type="protein sequence ID" value="CEM14586.1"/>
    <property type="molecule type" value="Genomic_DNA"/>
</dbReference>
<feature type="domain" description="C2H2-type" evidence="11">
    <location>
        <begin position="323"/>
        <end position="345"/>
    </location>
</feature>
<dbReference type="Proteomes" id="UP000041254">
    <property type="component" value="Unassembled WGS sequence"/>
</dbReference>
<dbReference type="GO" id="GO:0016579">
    <property type="term" value="P:protein deubiquitination"/>
    <property type="evidence" value="ECO:0007669"/>
    <property type="project" value="TreeGrafter"/>
</dbReference>
<feature type="compositionally biased region" description="Basic and acidic residues" evidence="10">
    <location>
        <begin position="7"/>
        <end position="16"/>
    </location>
</feature>
<dbReference type="GO" id="GO:0030968">
    <property type="term" value="P:endoplasmic reticulum unfolded protein response"/>
    <property type="evidence" value="ECO:0007669"/>
    <property type="project" value="TreeGrafter"/>
</dbReference>
<dbReference type="InterPro" id="IPR057766">
    <property type="entry name" value="Znf-C2H2_OTU1-like_C"/>
</dbReference>
<dbReference type="AlphaFoldDB" id="A0A0G4FKV0"/>
<keyword evidence="2" id="KW-0645">Protease</keyword>
<comment type="catalytic activity">
    <reaction evidence="1 9">
        <text>Thiol-dependent hydrolysis of ester, thioester, amide, peptide and isopeptide bonds formed by the C-terminal Gly of ubiquitin (a 76-residue protein attached to proteins as an intracellular targeting signal).</text>
        <dbReference type="EC" id="3.4.19.12"/>
    </reaction>
</comment>
<keyword evidence="7 9" id="KW-0788">Thiol protease</keyword>
<keyword evidence="9" id="KW-0963">Cytoplasm</keyword>
<dbReference type="InParanoid" id="A0A0G4FKV0"/>
<dbReference type="InterPro" id="IPR038765">
    <property type="entry name" value="Papain-like_cys_pep_sf"/>
</dbReference>
<dbReference type="GO" id="GO:0005634">
    <property type="term" value="C:nucleus"/>
    <property type="evidence" value="ECO:0007669"/>
    <property type="project" value="TreeGrafter"/>
</dbReference>
<dbReference type="InterPro" id="IPR013087">
    <property type="entry name" value="Znf_C2H2_type"/>
</dbReference>
<keyword evidence="5 9" id="KW-0833">Ubl conjugation pathway</keyword>
<dbReference type="SUPFAM" id="SSF54236">
    <property type="entry name" value="Ubiquitin-like"/>
    <property type="match status" value="1"/>
</dbReference>
<evidence type="ECO:0000256" key="4">
    <source>
        <dbReference type="ARBA" id="ARBA00022771"/>
    </source>
</evidence>
<dbReference type="Pfam" id="PF21403">
    <property type="entry name" value="OTU1_UBXL"/>
    <property type="match status" value="1"/>
</dbReference>
<evidence type="ECO:0000256" key="9">
    <source>
        <dbReference type="RuleBase" id="RU367104"/>
    </source>
</evidence>
<evidence type="ECO:0000256" key="5">
    <source>
        <dbReference type="ARBA" id="ARBA00022786"/>
    </source>
</evidence>
<dbReference type="InterPro" id="IPR048857">
    <property type="entry name" value="OTU1_Ubl"/>
</dbReference>
<dbReference type="GO" id="GO:0005829">
    <property type="term" value="C:cytosol"/>
    <property type="evidence" value="ECO:0007669"/>
    <property type="project" value="TreeGrafter"/>
</dbReference>
<keyword evidence="3" id="KW-0479">Metal-binding</keyword>
<name>A0A0G4FKV0_VITBC</name>
<dbReference type="EC" id="3.4.19.12" evidence="9"/>
<keyword evidence="4" id="KW-0863">Zinc-finger</keyword>
<dbReference type="GO" id="GO:0004843">
    <property type="term" value="F:cysteine-type deubiquitinase activity"/>
    <property type="evidence" value="ECO:0007669"/>
    <property type="project" value="UniProtKB-UniRule"/>
</dbReference>
<organism evidence="12 13">
    <name type="scientific">Vitrella brassicaformis (strain CCMP3155)</name>
    <dbReference type="NCBI Taxonomy" id="1169540"/>
    <lineage>
        <taxon>Eukaryota</taxon>
        <taxon>Sar</taxon>
        <taxon>Alveolata</taxon>
        <taxon>Colpodellida</taxon>
        <taxon>Vitrellaceae</taxon>
        <taxon>Vitrella</taxon>
    </lineage>
</organism>
<dbReference type="Gene3D" id="3.10.20.90">
    <property type="entry name" value="Phosphatidylinositol 3-kinase Catalytic Subunit, Chain A, domain 1"/>
    <property type="match status" value="1"/>
</dbReference>
<reference evidence="12 13" key="1">
    <citation type="submission" date="2014-11" db="EMBL/GenBank/DDBJ databases">
        <authorList>
            <person name="Zhu J."/>
            <person name="Qi W."/>
            <person name="Song R."/>
        </authorList>
    </citation>
    <scope>NUCLEOTIDE SEQUENCE [LARGE SCALE GENOMIC DNA]</scope>
</reference>
<evidence type="ECO:0000256" key="8">
    <source>
        <dbReference type="ARBA" id="ARBA00022833"/>
    </source>
</evidence>